<dbReference type="InterPro" id="IPR029057">
    <property type="entry name" value="PRTase-like"/>
</dbReference>
<evidence type="ECO:0000259" key="2">
    <source>
        <dbReference type="Pfam" id="PF00156"/>
    </source>
</evidence>
<dbReference type="PANTHER" id="PTHR47505:SF1">
    <property type="entry name" value="DNA UTILIZATION PROTEIN YHGH"/>
    <property type="match status" value="1"/>
</dbReference>
<evidence type="ECO:0000313" key="3">
    <source>
        <dbReference type="EMBL" id="SJM91407.1"/>
    </source>
</evidence>
<name>A0A1R4H5G0_9GAMM</name>
<dbReference type="AlphaFoldDB" id="A0A1R4H5G0"/>
<keyword evidence="3" id="KW-0328">Glycosyltransferase</keyword>
<organism evidence="3 4">
    <name type="scientific">Crenothrix polyspora</name>
    <dbReference type="NCBI Taxonomy" id="360316"/>
    <lineage>
        <taxon>Bacteria</taxon>
        <taxon>Pseudomonadati</taxon>
        <taxon>Pseudomonadota</taxon>
        <taxon>Gammaproteobacteria</taxon>
        <taxon>Methylococcales</taxon>
        <taxon>Crenotrichaceae</taxon>
        <taxon>Crenothrix</taxon>
    </lineage>
</organism>
<dbReference type="GO" id="GO:0016757">
    <property type="term" value="F:glycosyltransferase activity"/>
    <property type="evidence" value="ECO:0007669"/>
    <property type="project" value="UniProtKB-KW"/>
</dbReference>
<dbReference type="InterPro" id="IPR000836">
    <property type="entry name" value="PRTase_dom"/>
</dbReference>
<dbReference type="SUPFAM" id="SSF53271">
    <property type="entry name" value="PRTase-like"/>
    <property type="match status" value="1"/>
</dbReference>
<dbReference type="InterPro" id="IPR051910">
    <property type="entry name" value="ComF/GntX_DNA_util-trans"/>
</dbReference>
<dbReference type="Gene3D" id="3.40.50.2020">
    <property type="match status" value="1"/>
</dbReference>
<dbReference type="CDD" id="cd06223">
    <property type="entry name" value="PRTases_typeI"/>
    <property type="match status" value="1"/>
</dbReference>
<dbReference type="EMBL" id="FUKI01000092">
    <property type="protein sequence ID" value="SJM91407.1"/>
    <property type="molecule type" value="Genomic_DNA"/>
</dbReference>
<gene>
    <name evidence="3" type="ORF">CRENPOLYSF1_190069</name>
</gene>
<comment type="similarity">
    <text evidence="1">Belongs to the ComF/GntX family.</text>
</comment>
<dbReference type="PANTHER" id="PTHR47505">
    <property type="entry name" value="DNA UTILIZATION PROTEIN YHGH"/>
    <property type="match status" value="1"/>
</dbReference>
<accession>A0A1R4H5G0</accession>
<dbReference type="Proteomes" id="UP000195667">
    <property type="component" value="Unassembled WGS sequence"/>
</dbReference>
<reference evidence="4" key="1">
    <citation type="submission" date="2017-02" db="EMBL/GenBank/DDBJ databases">
        <authorList>
            <person name="Daims H."/>
        </authorList>
    </citation>
    <scope>NUCLEOTIDE SEQUENCE [LARGE SCALE GENOMIC DNA]</scope>
</reference>
<dbReference type="Pfam" id="PF00156">
    <property type="entry name" value="Pribosyltran"/>
    <property type="match status" value="1"/>
</dbReference>
<proteinExistence type="inferred from homology"/>
<keyword evidence="3" id="KW-0808">Transferase</keyword>
<keyword evidence="4" id="KW-1185">Reference proteome</keyword>
<sequence>MADLDLCTSCYRHLPHNTHCCPQCAEALDVNTPASSVCQRCTHGKPAYDCSYAPFLHQGTPRFLIASLKFSAHYKNARLLGHLMADYLRQHAQQPELIIPIPLYKARYSERGFNQSIEIARTVAKQLALPLDVTSCVRQRDTGHQAALTAKKRRHNIKNAFALIKPINACHVAIVDDVMTTGSTVHELAAVLKTAGVRQVDVWVCARA</sequence>
<evidence type="ECO:0000313" key="4">
    <source>
        <dbReference type="Proteomes" id="UP000195667"/>
    </source>
</evidence>
<feature type="domain" description="Phosphoribosyltransferase" evidence="2">
    <location>
        <begin position="116"/>
        <end position="204"/>
    </location>
</feature>
<protein>
    <submittedName>
        <fullName evidence="3">Phosphoribosyltransferase</fullName>
    </submittedName>
</protein>
<evidence type="ECO:0000256" key="1">
    <source>
        <dbReference type="ARBA" id="ARBA00008007"/>
    </source>
</evidence>